<organism evidence="1 2">
    <name type="scientific">Tepidimonas thermarum</name>
    <dbReference type="NCBI Taxonomy" id="335431"/>
    <lineage>
        <taxon>Bacteria</taxon>
        <taxon>Pseudomonadati</taxon>
        <taxon>Pseudomonadota</taxon>
        <taxon>Betaproteobacteria</taxon>
        <taxon>Burkholderiales</taxon>
        <taxon>Tepidimonas</taxon>
    </lineage>
</organism>
<keyword evidence="2" id="KW-1185">Reference proteome</keyword>
<dbReference type="Proteomes" id="UP000318542">
    <property type="component" value="Unassembled WGS sequence"/>
</dbReference>
<proteinExistence type="predicted"/>
<dbReference type="EMBL" id="VJOL01000032">
    <property type="protein sequence ID" value="TSE29029.1"/>
    <property type="molecule type" value="Genomic_DNA"/>
</dbReference>
<evidence type="ECO:0000313" key="2">
    <source>
        <dbReference type="Proteomes" id="UP000318542"/>
    </source>
</evidence>
<name>A0A554WZL5_9BURK</name>
<reference evidence="1 2" key="1">
    <citation type="submission" date="2019-07" db="EMBL/GenBank/DDBJ databases">
        <title>Tepidimonas thermarum AA-1 draft genome.</title>
        <authorList>
            <person name="Da Costa M.S."/>
            <person name="Froufe H.J.C."/>
            <person name="Egas C."/>
            <person name="Albuquerque L."/>
        </authorList>
    </citation>
    <scope>NUCLEOTIDE SEQUENCE [LARGE SCALE GENOMIC DNA]</scope>
    <source>
        <strain evidence="1 2">AA-1</strain>
    </source>
</reference>
<dbReference type="AlphaFoldDB" id="A0A554WZL5"/>
<gene>
    <name evidence="1" type="ORF">Tther_01738</name>
</gene>
<comment type="caution">
    <text evidence="1">The sequence shown here is derived from an EMBL/GenBank/DDBJ whole genome shotgun (WGS) entry which is preliminary data.</text>
</comment>
<accession>A0A554WZL5</accession>
<sequence length="32" mass="3559">MHSIIQTAGRVNRHRRSALAPDTCNVAVLEQN</sequence>
<protein>
    <submittedName>
        <fullName evidence="1">CRISPR-associated helicase Cas3, subtype I-F/YPEST</fullName>
    </submittedName>
</protein>
<evidence type="ECO:0000313" key="1">
    <source>
        <dbReference type="EMBL" id="TSE29029.1"/>
    </source>
</evidence>